<dbReference type="Proteomes" id="UP001333110">
    <property type="component" value="Unassembled WGS sequence"/>
</dbReference>
<feature type="domain" description="C3H1-type" evidence="3">
    <location>
        <begin position="1"/>
        <end position="24"/>
    </location>
</feature>
<proteinExistence type="predicted"/>
<dbReference type="AlphaFoldDB" id="A0AAN7SE75"/>
<comment type="caution">
    <text evidence="4">The sequence shown here is derived from an EMBL/GenBank/DDBJ whole genome shotgun (WGS) entry which is preliminary data.</text>
</comment>
<protein>
    <recommendedName>
        <fullName evidence="3">C3H1-type domain-containing protein</fullName>
    </recommendedName>
</protein>
<dbReference type="InterPro" id="IPR000571">
    <property type="entry name" value="Znf_CCCH"/>
</dbReference>
<feature type="region of interest" description="Disordered" evidence="2">
    <location>
        <begin position="150"/>
        <end position="177"/>
    </location>
</feature>
<dbReference type="EMBL" id="JAUNZN010000002">
    <property type="protein sequence ID" value="KAK4826816.1"/>
    <property type="molecule type" value="Genomic_DNA"/>
</dbReference>
<dbReference type="PANTHER" id="PTHR46156">
    <property type="entry name" value="CCCH ZINGC FINGER"/>
    <property type="match status" value="1"/>
</dbReference>
<keyword evidence="1" id="KW-0479">Metal-binding</keyword>
<evidence type="ECO:0000256" key="1">
    <source>
        <dbReference type="PROSITE-ProRule" id="PRU00723"/>
    </source>
</evidence>
<sequence length="305" mass="34228">MPVCSYFLKGICSNSNCPYSHVYVSRKAEVCQDFLKGYCPMGEKVKRGPALGVLGWMRLCRSHELFFARATAPKGVVELEAAEHLDVMNSSPVPFQRVMGKVAWLPYRQEKKETNQKLQLANVVLVFPREEPPRDVHITGVRNSPPLLCSGGTAPPPPHTALGSPAQDRHGPVGAGPEEATEMIRGLEPLCYGERLRELGLFSLEKRRLRGDLLVAFQYLKGADKKDGDRIFSRTCSDRTRRNEGRFRLEIRKKFFTMRVVKPWPRLPREVGDAPSLETSKVRLDGALSNLLKLKMSPLMAEGLD</sequence>
<keyword evidence="1" id="KW-0863">Zinc-finger</keyword>
<feature type="domain" description="C3H1-type" evidence="3">
    <location>
        <begin position="25"/>
        <end position="44"/>
    </location>
</feature>
<keyword evidence="5" id="KW-1185">Reference proteome</keyword>
<evidence type="ECO:0000259" key="3">
    <source>
        <dbReference type="PROSITE" id="PS50103"/>
    </source>
</evidence>
<dbReference type="SMART" id="SM00356">
    <property type="entry name" value="ZnF_C3H1"/>
    <property type="match status" value="2"/>
</dbReference>
<evidence type="ECO:0000313" key="4">
    <source>
        <dbReference type="EMBL" id="KAK4826816.1"/>
    </source>
</evidence>
<name>A0AAN7SE75_MYCAM</name>
<dbReference type="GO" id="GO:0005634">
    <property type="term" value="C:nucleus"/>
    <property type="evidence" value="ECO:0007669"/>
    <property type="project" value="TreeGrafter"/>
</dbReference>
<reference evidence="4 5" key="1">
    <citation type="journal article" date="2023" name="J. Hered.">
        <title>Chromosome-level genome of the wood stork (Mycteria americana) provides insight into avian chromosome evolution.</title>
        <authorList>
            <person name="Flamio R. Jr."/>
            <person name="Ramstad K.M."/>
        </authorList>
    </citation>
    <scope>NUCLEOTIDE SEQUENCE [LARGE SCALE GENOMIC DNA]</scope>
    <source>
        <strain evidence="4">JAX WOST 10</strain>
    </source>
</reference>
<dbReference type="PROSITE" id="PS50103">
    <property type="entry name" value="ZF_C3H1"/>
    <property type="match status" value="2"/>
</dbReference>
<gene>
    <name evidence="4" type="ORF">QYF61_011624</name>
</gene>
<keyword evidence="1" id="KW-0862">Zinc</keyword>
<feature type="zinc finger region" description="C3H1-type" evidence="1">
    <location>
        <begin position="25"/>
        <end position="44"/>
    </location>
</feature>
<dbReference type="Gene3D" id="4.10.1000.10">
    <property type="entry name" value="Zinc finger, CCCH-type"/>
    <property type="match status" value="1"/>
</dbReference>
<accession>A0AAN7SE75</accession>
<dbReference type="GO" id="GO:0008270">
    <property type="term" value="F:zinc ion binding"/>
    <property type="evidence" value="ECO:0007669"/>
    <property type="project" value="UniProtKB-KW"/>
</dbReference>
<organism evidence="4 5">
    <name type="scientific">Mycteria americana</name>
    <name type="common">Wood stork</name>
    <dbReference type="NCBI Taxonomy" id="33587"/>
    <lineage>
        <taxon>Eukaryota</taxon>
        <taxon>Metazoa</taxon>
        <taxon>Chordata</taxon>
        <taxon>Craniata</taxon>
        <taxon>Vertebrata</taxon>
        <taxon>Euteleostomi</taxon>
        <taxon>Archelosauria</taxon>
        <taxon>Archosauria</taxon>
        <taxon>Dinosauria</taxon>
        <taxon>Saurischia</taxon>
        <taxon>Theropoda</taxon>
        <taxon>Coelurosauria</taxon>
        <taxon>Aves</taxon>
        <taxon>Neognathae</taxon>
        <taxon>Neoaves</taxon>
        <taxon>Aequornithes</taxon>
        <taxon>Ciconiiformes</taxon>
        <taxon>Ciconiidae</taxon>
        <taxon>Mycteria</taxon>
    </lineage>
</organism>
<dbReference type="PANTHER" id="PTHR46156:SF1">
    <property type="entry name" value="ZINC FINGER CCCH DOMAIN-CONTAINING PROTEIN 3"/>
    <property type="match status" value="1"/>
</dbReference>
<evidence type="ECO:0000313" key="5">
    <source>
        <dbReference type="Proteomes" id="UP001333110"/>
    </source>
</evidence>
<evidence type="ECO:0000256" key="2">
    <source>
        <dbReference type="SAM" id="MobiDB-lite"/>
    </source>
</evidence>
<feature type="zinc finger region" description="C3H1-type" evidence="1">
    <location>
        <begin position="1"/>
        <end position="24"/>
    </location>
</feature>